<dbReference type="PROSITE" id="PS50206">
    <property type="entry name" value="RHODANESE_3"/>
    <property type="match status" value="2"/>
</dbReference>
<dbReference type="Pfam" id="PF00581">
    <property type="entry name" value="Rhodanese"/>
    <property type="match status" value="2"/>
</dbReference>
<comment type="caution">
    <text evidence="6">The sequence shown here is derived from an EMBL/GenBank/DDBJ whole genome shotgun (WGS) entry which is preliminary data.</text>
</comment>
<proteinExistence type="predicted"/>
<keyword evidence="2" id="KW-0677">Repeat</keyword>
<feature type="signal peptide" evidence="4">
    <location>
        <begin position="1"/>
        <end position="25"/>
    </location>
</feature>
<dbReference type="InterPro" id="IPR036873">
    <property type="entry name" value="Rhodanese-like_dom_sf"/>
</dbReference>
<keyword evidence="4" id="KW-0732">Signal</keyword>
<dbReference type="Gene3D" id="3.40.250.10">
    <property type="entry name" value="Rhodanese-like domain"/>
    <property type="match status" value="2"/>
</dbReference>
<dbReference type="SUPFAM" id="SSF52821">
    <property type="entry name" value="Rhodanese/Cell cycle control phosphatase"/>
    <property type="match status" value="2"/>
</dbReference>
<dbReference type="RefSeq" id="WP_281095449.1">
    <property type="nucleotide sequence ID" value="NZ_JARYZI010000013.1"/>
</dbReference>
<sequence length="304" mass="32761">MTKRQLRILAMIVIMASLLALTACGIDTTYPGDLNVIEATAAIDALNANPKVIVIDARGEEAYNNGHLEGAICLSPLALVAESPIPMTLIDKTGFESIMSANGIANDSIVYIYDDNGGVNAGRIWWTMKVYGHDQVMLINGGASELVKAKGKLTADATKLSETSYNASEANTNMIATFDEVSTFAETPVEGVKLLDVRSAAEYAEGYIPGAILYPHTKNLYKDGTFMSSRDLGLFYKDAGFEKSDTIIVYCKSSFRATQTVALLQEAGYTNLKVYDGAWIEWSSKVDVSNMQEDTAPVGESDGS</sequence>
<feature type="domain" description="Rhodanese" evidence="5">
    <location>
        <begin position="48"/>
        <end position="155"/>
    </location>
</feature>
<dbReference type="CDD" id="cd01448">
    <property type="entry name" value="TST_Repeat_1"/>
    <property type="match status" value="1"/>
</dbReference>
<dbReference type="EMBL" id="JARYZI010000013">
    <property type="protein sequence ID" value="MDH8679552.1"/>
    <property type="molecule type" value="Genomic_DNA"/>
</dbReference>
<dbReference type="PANTHER" id="PTHR43855">
    <property type="entry name" value="THIOSULFATE SULFURTRANSFERASE"/>
    <property type="match status" value="1"/>
</dbReference>
<dbReference type="SMART" id="SM00450">
    <property type="entry name" value="RHOD"/>
    <property type="match status" value="2"/>
</dbReference>
<dbReference type="PROSITE" id="PS51257">
    <property type="entry name" value="PROKAR_LIPOPROTEIN"/>
    <property type="match status" value="1"/>
</dbReference>
<accession>A0ABT6NGJ6</accession>
<evidence type="ECO:0000256" key="2">
    <source>
        <dbReference type="ARBA" id="ARBA00022737"/>
    </source>
</evidence>
<gene>
    <name evidence="6" type="ORF">QE109_15440</name>
</gene>
<evidence type="ECO:0000313" key="7">
    <source>
        <dbReference type="Proteomes" id="UP001158045"/>
    </source>
</evidence>
<evidence type="ECO:0000313" key="6">
    <source>
        <dbReference type="EMBL" id="MDH8679552.1"/>
    </source>
</evidence>
<feature type="domain" description="Rhodanese" evidence="5">
    <location>
        <begin position="188"/>
        <end position="291"/>
    </location>
</feature>
<reference evidence="6 7" key="1">
    <citation type="submission" date="2023-04" db="EMBL/GenBank/DDBJ databases">
        <title>Fusibacter bizertensis strain WBS, isolated from littoral bottom sediments of the Arctic seas - biochemical and genomic analysis.</title>
        <authorList>
            <person name="Brioukhanov A.L."/>
        </authorList>
    </citation>
    <scope>NUCLEOTIDE SEQUENCE [LARGE SCALE GENOMIC DNA]</scope>
    <source>
        <strain evidence="6 7">WBS</strain>
    </source>
</reference>
<evidence type="ECO:0000256" key="4">
    <source>
        <dbReference type="SAM" id="SignalP"/>
    </source>
</evidence>
<dbReference type="PANTHER" id="PTHR43855:SF1">
    <property type="entry name" value="THIOSULFATE SULFURTRANSFERASE"/>
    <property type="match status" value="1"/>
</dbReference>
<dbReference type="EC" id="2.8.1.1" evidence="1"/>
<protein>
    <recommendedName>
        <fullName evidence="1">thiosulfate sulfurtransferase</fullName>
        <ecNumber evidence="1">2.8.1.1</ecNumber>
    </recommendedName>
</protein>
<dbReference type="InterPro" id="IPR001763">
    <property type="entry name" value="Rhodanese-like_dom"/>
</dbReference>
<dbReference type="InterPro" id="IPR051126">
    <property type="entry name" value="Thiosulfate_sulfurtransferase"/>
</dbReference>
<evidence type="ECO:0000256" key="3">
    <source>
        <dbReference type="ARBA" id="ARBA00047549"/>
    </source>
</evidence>
<evidence type="ECO:0000259" key="5">
    <source>
        <dbReference type="PROSITE" id="PS50206"/>
    </source>
</evidence>
<evidence type="ECO:0000256" key="1">
    <source>
        <dbReference type="ARBA" id="ARBA00012245"/>
    </source>
</evidence>
<comment type="catalytic activity">
    <reaction evidence="3">
        <text>thiosulfate + hydrogen cyanide = thiocyanate + sulfite + 2 H(+)</text>
        <dbReference type="Rhea" id="RHEA:16881"/>
        <dbReference type="ChEBI" id="CHEBI:15378"/>
        <dbReference type="ChEBI" id="CHEBI:17359"/>
        <dbReference type="ChEBI" id="CHEBI:18022"/>
        <dbReference type="ChEBI" id="CHEBI:18407"/>
        <dbReference type="ChEBI" id="CHEBI:33542"/>
        <dbReference type="EC" id="2.8.1.1"/>
    </reaction>
</comment>
<keyword evidence="7" id="KW-1185">Reference proteome</keyword>
<organism evidence="6 7">
    <name type="scientific">Fusibacter bizertensis</name>
    <dbReference type="NCBI Taxonomy" id="1488331"/>
    <lineage>
        <taxon>Bacteria</taxon>
        <taxon>Bacillati</taxon>
        <taxon>Bacillota</taxon>
        <taxon>Clostridia</taxon>
        <taxon>Eubacteriales</taxon>
        <taxon>Eubacteriales Family XII. Incertae Sedis</taxon>
        <taxon>Fusibacter</taxon>
    </lineage>
</organism>
<name>A0ABT6NGJ6_9FIRM</name>
<feature type="chain" id="PRO_5047531344" description="thiosulfate sulfurtransferase" evidence="4">
    <location>
        <begin position="26"/>
        <end position="304"/>
    </location>
</feature>
<dbReference type="Proteomes" id="UP001158045">
    <property type="component" value="Unassembled WGS sequence"/>
</dbReference>